<feature type="transmembrane region" description="Helical" evidence="1">
    <location>
        <begin position="24"/>
        <end position="44"/>
    </location>
</feature>
<sequence>MIADQMNAASLAPPVTPNRRLRNWIILANVAAWALIILAIRLIFF</sequence>
<organism evidence="2 3">
    <name type="scientific">Afipia massiliensis</name>
    <dbReference type="NCBI Taxonomy" id="211460"/>
    <lineage>
        <taxon>Bacteria</taxon>
        <taxon>Pseudomonadati</taxon>
        <taxon>Pseudomonadota</taxon>
        <taxon>Alphaproteobacteria</taxon>
        <taxon>Hyphomicrobiales</taxon>
        <taxon>Nitrobacteraceae</taxon>
        <taxon>Afipia</taxon>
    </lineage>
</organism>
<accession>A0A840N018</accession>
<reference evidence="2 3" key="1">
    <citation type="submission" date="2020-08" db="EMBL/GenBank/DDBJ databases">
        <title>Genomic Encyclopedia of Type Strains, Phase IV (KMG-IV): sequencing the most valuable type-strain genomes for metagenomic binning, comparative biology and taxonomic classification.</title>
        <authorList>
            <person name="Goeker M."/>
        </authorList>
    </citation>
    <scope>NUCLEOTIDE SEQUENCE [LARGE SCALE GENOMIC DNA]</scope>
    <source>
        <strain evidence="2 3">DSM 17498</strain>
    </source>
</reference>
<dbReference type="Proteomes" id="UP000521227">
    <property type="component" value="Unassembled WGS sequence"/>
</dbReference>
<evidence type="ECO:0000313" key="2">
    <source>
        <dbReference type="EMBL" id="MBB5053859.1"/>
    </source>
</evidence>
<keyword evidence="1" id="KW-1133">Transmembrane helix</keyword>
<comment type="caution">
    <text evidence="2">The sequence shown here is derived from an EMBL/GenBank/DDBJ whole genome shotgun (WGS) entry which is preliminary data.</text>
</comment>
<name>A0A840N018_9BRAD</name>
<keyword evidence="1" id="KW-0812">Transmembrane</keyword>
<evidence type="ECO:0000256" key="1">
    <source>
        <dbReference type="SAM" id="Phobius"/>
    </source>
</evidence>
<gene>
    <name evidence="2" type="ORF">HNQ36_003859</name>
</gene>
<protein>
    <submittedName>
        <fullName evidence="2">Uncharacterized protein</fullName>
    </submittedName>
</protein>
<proteinExistence type="predicted"/>
<dbReference type="RefSeq" id="WP_184087513.1">
    <property type="nucleotide sequence ID" value="NZ_JACHIJ010000005.1"/>
</dbReference>
<evidence type="ECO:0000313" key="3">
    <source>
        <dbReference type="Proteomes" id="UP000521227"/>
    </source>
</evidence>
<dbReference type="EMBL" id="JACHIJ010000005">
    <property type="protein sequence ID" value="MBB5053859.1"/>
    <property type="molecule type" value="Genomic_DNA"/>
</dbReference>
<dbReference type="AlphaFoldDB" id="A0A840N018"/>
<keyword evidence="1" id="KW-0472">Membrane</keyword>